<accession>X1UUZ2</accession>
<organism evidence="1">
    <name type="scientific">marine sediment metagenome</name>
    <dbReference type="NCBI Taxonomy" id="412755"/>
    <lineage>
        <taxon>unclassified sequences</taxon>
        <taxon>metagenomes</taxon>
        <taxon>ecological metagenomes</taxon>
    </lineage>
</organism>
<feature type="non-terminal residue" evidence="1">
    <location>
        <position position="1"/>
    </location>
</feature>
<protein>
    <submittedName>
        <fullName evidence="1">Uncharacterized protein</fullName>
    </submittedName>
</protein>
<feature type="non-terminal residue" evidence="1">
    <location>
        <position position="111"/>
    </location>
</feature>
<dbReference type="EMBL" id="BARW01040912">
    <property type="protein sequence ID" value="GAJ21294.1"/>
    <property type="molecule type" value="Genomic_DNA"/>
</dbReference>
<evidence type="ECO:0000313" key="1">
    <source>
        <dbReference type="EMBL" id="GAJ21294.1"/>
    </source>
</evidence>
<reference evidence="1" key="1">
    <citation type="journal article" date="2014" name="Front. Microbiol.">
        <title>High frequency of phylogenetically diverse reductive dehalogenase-homologous genes in deep subseafloor sedimentary metagenomes.</title>
        <authorList>
            <person name="Kawai M."/>
            <person name="Futagami T."/>
            <person name="Toyoda A."/>
            <person name="Takaki Y."/>
            <person name="Nishi S."/>
            <person name="Hori S."/>
            <person name="Arai W."/>
            <person name="Tsubouchi T."/>
            <person name="Morono Y."/>
            <person name="Uchiyama I."/>
            <person name="Ito T."/>
            <person name="Fujiyama A."/>
            <person name="Inagaki F."/>
            <person name="Takami H."/>
        </authorList>
    </citation>
    <scope>NUCLEOTIDE SEQUENCE</scope>
    <source>
        <strain evidence="1">Expedition CK06-06</strain>
    </source>
</reference>
<sequence length="111" mass="11603">TIPRFTINTGLGIIGSPTRKTLIVAAFEGVTVSRSPSIYQARARGTYASPSKVNNLDRVGIVSFGGYDSANFLITSAISSFVNGTTSAGFMPLEIRIETGTSTRTAGVIGK</sequence>
<gene>
    <name evidence="1" type="ORF">S12H4_61565</name>
</gene>
<proteinExistence type="predicted"/>
<name>X1UUZ2_9ZZZZ</name>
<dbReference type="AlphaFoldDB" id="X1UUZ2"/>
<comment type="caution">
    <text evidence="1">The sequence shown here is derived from an EMBL/GenBank/DDBJ whole genome shotgun (WGS) entry which is preliminary data.</text>
</comment>